<keyword evidence="1" id="KW-0540">Nuclease</keyword>
<name>A0A0D2LTY7_HYPSF</name>
<dbReference type="GO" id="GO:0000175">
    <property type="term" value="F:3'-5'-RNA exonuclease activity"/>
    <property type="evidence" value="ECO:0007669"/>
    <property type="project" value="TreeGrafter"/>
</dbReference>
<dbReference type="InterPro" id="IPR027521">
    <property type="entry name" value="Usb1"/>
</dbReference>
<feature type="region of interest" description="Disordered" evidence="7">
    <location>
        <begin position="1"/>
        <end position="55"/>
    </location>
</feature>
<evidence type="ECO:0000313" key="8">
    <source>
        <dbReference type="EMBL" id="KJA14313.1"/>
    </source>
</evidence>
<evidence type="ECO:0000256" key="5">
    <source>
        <dbReference type="ARBA" id="ARBA00029543"/>
    </source>
</evidence>
<dbReference type="OrthoDB" id="49151at2759"/>
<dbReference type="Pfam" id="PF09749">
    <property type="entry name" value="HVSL"/>
    <property type="match status" value="1"/>
</dbReference>
<keyword evidence="2" id="KW-0378">Hydrolase</keyword>
<dbReference type="SUPFAM" id="SSF55144">
    <property type="entry name" value="LigT-like"/>
    <property type="match status" value="1"/>
</dbReference>
<keyword evidence="3" id="KW-0456">Lyase</keyword>
<dbReference type="GO" id="GO:0016829">
    <property type="term" value="F:lyase activity"/>
    <property type="evidence" value="ECO:0007669"/>
    <property type="project" value="UniProtKB-KW"/>
</dbReference>
<keyword evidence="4" id="KW-0539">Nucleus</keyword>
<dbReference type="GO" id="GO:0034477">
    <property type="term" value="P:U6 snRNA 3'-end processing"/>
    <property type="evidence" value="ECO:0007669"/>
    <property type="project" value="InterPro"/>
</dbReference>
<sequence length="306" mass="33508">MKRAASTSLVSYASSDDETKPPVTAPKKRKLPPVAASIAPPAPVDDPSLHQGRTRTTPHVEGQFAAHVYISVPLRRHPHLHQLVQDILRDAREDTPALRDIWPSEDTAARSELHISLSRPIFLRAHQRDDLKRAVKNIAKAHKAFIVSFATLSELINDEKTRAFLTLEVGAGHHELRSLADALSPALQAIRQQEYYVNPRFHASIAWALLHNGSRASELQAARSDSICTALAPSEDEAASLSLTGPTQETPTDSFPTLAKLSPELINVLNERYASQLCATTVGTFVVQAISVKIGKDLSSWRLIGL</sequence>
<proteinExistence type="predicted"/>
<evidence type="ECO:0000256" key="2">
    <source>
        <dbReference type="ARBA" id="ARBA00022801"/>
    </source>
</evidence>
<dbReference type="OMA" id="KTVVLQY"/>
<dbReference type="AlphaFoldDB" id="A0A0D2LTY7"/>
<evidence type="ECO:0000256" key="4">
    <source>
        <dbReference type="ARBA" id="ARBA00023242"/>
    </source>
</evidence>
<accession>A0A0D2LTY7</accession>
<evidence type="ECO:0000256" key="7">
    <source>
        <dbReference type="SAM" id="MobiDB-lite"/>
    </source>
</evidence>
<organism evidence="8 9">
    <name type="scientific">Hypholoma sublateritium (strain FD-334 SS-4)</name>
    <dbReference type="NCBI Taxonomy" id="945553"/>
    <lineage>
        <taxon>Eukaryota</taxon>
        <taxon>Fungi</taxon>
        <taxon>Dikarya</taxon>
        <taxon>Basidiomycota</taxon>
        <taxon>Agaricomycotina</taxon>
        <taxon>Agaricomycetes</taxon>
        <taxon>Agaricomycetidae</taxon>
        <taxon>Agaricales</taxon>
        <taxon>Agaricineae</taxon>
        <taxon>Strophariaceae</taxon>
        <taxon>Hypholoma</taxon>
    </lineage>
</organism>
<gene>
    <name evidence="8" type="ORF">HYPSUDRAFT_150570</name>
</gene>
<protein>
    <recommendedName>
        <fullName evidence="5">U6 snRNA phosphodiesterase 1</fullName>
    </recommendedName>
    <alternativeName>
        <fullName evidence="6">3'-5' RNA exonuclease USB1</fullName>
    </alternativeName>
</protein>
<dbReference type="PANTHER" id="PTHR13522">
    <property type="entry name" value="U6 SNRNA PHOSPHODIESTERASE 1"/>
    <property type="match status" value="1"/>
</dbReference>
<feature type="compositionally biased region" description="Polar residues" evidence="7">
    <location>
        <begin position="1"/>
        <end position="14"/>
    </location>
</feature>
<keyword evidence="9" id="KW-1185">Reference proteome</keyword>
<evidence type="ECO:0000256" key="6">
    <source>
        <dbReference type="ARBA" id="ARBA00030030"/>
    </source>
</evidence>
<dbReference type="STRING" id="945553.A0A0D2LTY7"/>
<evidence type="ECO:0000256" key="3">
    <source>
        <dbReference type="ARBA" id="ARBA00023239"/>
    </source>
</evidence>
<reference evidence="9" key="1">
    <citation type="submission" date="2014-04" db="EMBL/GenBank/DDBJ databases">
        <title>Evolutionary Origins and Diversification of the Mycorrhizal Mutualists.</title>
        <authorList>
            <consortium name="DOE Joint Genome Institute"/>
            <consortium name="Mycorrhizal Genomics Consortium"/>
            <person name="Kohler A."/>
            <person name="Kuo A."/>
            <person name="Nagy L.G."/>
            <person name="Floudas D."/>
            <person name="Copeland A."/>
            <person name="Barry K.W."/>
            <person name="Cichocki N."/>
            <person name="Veneault-Fourrey C."/>
            <person name="LaButti K."/>
            <person name="Lindquist E.A."/>
            <person name="Lipzen A."/>
            <person name="Lundell T."/>
            <person name="Morin E."/>
            <person name="Murat C."/>
            <person name="Riley R."/>
            <person name="Ohm R."/>
            <person name="Sun H."/>
            <person name="Tunlid A."/>
            <person name="Henrissat B."/>
            <person name="Grigoriev I.V."/>
            <person name="Hibbett D.S."/>
            <person name="Martin F."/>
        </authorList>
    </citation>
    <scope>NUCLEOTIDE SEQUENCE [LARGE SCALE GENOMIC DNA]</scope>
    <source>
        <strain evidence="9">FD-334 SS-4</strain>
    </source>
</reference>
<dbReference type="PANTHER" id="PTHR13522:SF3">
    <property type="entry name" value="U6 SNRNA PHOSPHODIESTERASE 1"/>
    <property type="match status" value="1"/>
</dbReference>
<dbReference type="Proteomes" id="UP000054270">
    <property type="component" value="Unassembled WGS sequence"/>
</dbReference>
<dbReference type="GO" id="GO:0005634">
    <property type="term" value="C:nucleus"/>
    <property type="evidence" value="ECO:0007669"/>
    <property type="project" value="TreeGrafter"/>
</dbReference>
<dbReference type="InterPro" id="IPR009097">
    <property type="entry name" value="Cyclic_Pdiesterase"/>
</dbReference>
<dbReference type="EMBL" id="KN817685">
    <property type="protein sequence ID" value="KJA14313.1"/>
    <property type="molecule type" value="Genomic_DNA"/>
</dbReference>
<evidence type="ECO:0000313" key="9">
    <source>
        <dbReference type="Proteomes" id="UP000054270"/>
    </source>
</evidence>
<evidence type="ECO:0000256" key="1">
    <source>
        <dbReference type="ARBA" id="ARBA00022722"/>
    </source>
</evidence>
<dbReference type="Gene3D" id="3.90.1140.10">
    <property type="entry name" value="Cyclic phosphodiesterase"/>
    <property type="match status" value="1"/>
</dbReference>